<keyword evidence="4" id="KW-0233">DNA recombination</keyword>
<dbReference type="PATRIC" id="fig|33051.3.peg.955"/>
<feature type="domain" description="Tyr recombinase" evidence="5">
    <location>
        <begin position="23"/>
        <end position="206"/>
    </location>
</feature>
<dbReference type="Gene3D" id="1.10.443.10">
    <property type="entry name" value="Intergrase catalytic core"/>
    <property type="match status" value="1"/>
</dbReference>
<comment type="similarity">
    <text evidence="1">Belongs to the 'phage' integrase family.</text>
</comment>
<sequence length="210" mass="24245">MGHSSMDPAFHELRPWNEGRLIGAKRALKQQQVWAIRFWLDQHRRLRDRALFDFAIDSKLRGCDVVKVRIGDIVSGGRVRHRAVVVQQKTRRPVQFELMDTARKTMRAWLERRGGTLNDFVFPSRNDYMAHMSTRQYARLVHEWVVGIGLPAQDYGTHSLRRTKASIIYKATGNLRAVQILLGHAKIDSTVRYLGVDVEDALELAERTEV</sequence>
<evidence type="ECO:0000313" key="7">
    <source>
        <dbReference type="Proteomes" id="UP000072867"/>
    </source>
</evidence>
<organism evidence="6 7">
    <name type="scientific">Sphingomonas sanguinis</name>
    <dbReference type="NCBI Taxonomy" id="33051"/>
    <lineage>
        <taxon>Bacteria</taxon>
        <taxon>Pseudomonadati</taxon>
        <taxon>Pseudomonadota</taxon>
        <taxon>Alphaproteobacteria</taxon>
        <taxon>Sphingomonadales</taxon>
        <taxon>Sphingomonadaceae</taxon>
        <taxon>Sphingomonas</taxon>
    </lineage>
</organism>
<dbReference type="EMBL" id="LDTD01000151">
    <property type="protein sequence ID" value="KTT67783.1"/>
    <property type="molecule type" value="Genomic_DNA"/>
</dbReference>
<gene>
    <name evidence="6" type="ORF">NS319_16940</name>
</gene>
<comment type="caution">
    <text evidence="6">The sequence shown here is derived from an EMBL/GenBank/DDBJ whole genome shotgun (WGS) entry which is preliminary data.</text>
</comment>
<dbReference type="GO" id="GO:0006310">
    <property type="term" value="P:DNA recombination"/>
    <property type="evidence" value="ECO:0007669"/>
    <property type="project" value="UniProtKB-KW"/>
</dbReference>
<dbReference type="InterPro" id="IPR011010">
    <property type="entry name" value="DNA_brk_join_enz"/>
</dbReference>
<evidence type="ECO:0000256" key="2">
    <source>
        <dbReference type="ARBA" id="ARBA00022908"/>
    </source>
</evidence>
<evidence type="ECO:0000256" key="4">
    <source>
        <dbReference type="ARBA" id="ARBA00023172"/>
    </source>
</evidence>
<protein>
    <submittedName>
        <fullName evidence="6">Integrase</fullName>
    </submittedName>
</protein>
<dbReference type="SUPFAM" id="SSF56349">
    <property type="entry name" value="DNA breaking-rejoining enzymes"/>
    <property type="match status" value="1"/>
</dbReference>
<dbReference type="AlphaFoldDB" id="A0A147HSG6"/>
<dbReference type="Proteomes" id="UP000072867">
    <property type="component" value="Unassembled WGS sequence"/>
</dbReference>
<proteinExistence type="inferred from homology"/>
<reference evidence="6 7" key="1">
    <citation type="journal article" date="2016" name="Front. Microbiol.">
        <title>Genomic Resource of Rice Seed Associated Bacteria.</title>
        <authorList>
            <person name="Midha S."/>
            <person name="Bansal K."/>
            <person name="Sharma S."/>
            <person name="Kumar N."/>
            <person name="Patil P.P."/>
            <person name="Chaudhry V."/>
            <person name="Patil P.B."/>
        </authorList>
    </citation>
    <scope>NUCLEOTIDE SEQUENCE [LARGE SCALE GENOMIC DNA]</scope>
    <source>
        <strain evidence="6 7">NS319</strain>
    </source>
</reference>
<keyword evidence="2" id="KW-0229">DNA integration</keyword>
<dbReference type="GO" id="GO:0015074">
    <property type="term" value="P:DNA integration"/>
    <property type="evidence" value="ECO:0007669"/>
    <property type="project" value="UniProtKB-KW"/>
</dbReference>
<evidence type="ECO:0000313" key="6">
    <source>
        <dbReference type="EMBL" id="KTT67783.1"/>
    </source>
</evidence>
<dbReference type="PANTHER" id="PTHR30349">
    <property type="entry name" value="PHAGE INTEGRASE-RELATED"/>
    <property type="match status" value="1"/>
</dbReference>
<accession>A0A147HSG6</accession>
<evidence type="ECO:0000259" key="5">
    <source>
        <dbReference type="PROSITE" id="PS51898"/>
    </source>
</evidence>
<dbReference type="InterPro" id="IPR013762">
    <property type="entry name" value="Integrase-like_cat_sf"/>
</dbReference>
<name>A0A147HSG6_9SPHN</name>
<keyword evidence="3" id="KW-0238">DNA-binding</keyword>
<dbReference type="InterPro" id="IPR002104">
    <property type="entry name" value="Integrase_catalytic"/>
</dbReference>
<dbReference type="Pfam" id="PF00589">
    <property type="entry name" value="Phage_integrase"/>
    <property type="match status" value="1"/>
</dbReference>
<dbReference type="PROSITE" id="PS51898">
    <property type="entry name" value="TYR_RECOMBINASE"/>
    <property type="match status" value="1"/>
</dbReference>
<dbReference type="GO" id="GO:0003677">
    <property type="term" value="F:DNA binding"/>
    <property type="evidence" value="ECO:0007669"/>
    <property type="project" value="UniProtKB-KW"/>
</dbReference>
<dbReference type="InterPro" id="IPR050090">
    <property type="entry name" value="Tyrosine_recombinase_XerCD"/>
</dbReference>
<evidence type="ECO:0000256" key="3">
    <source>
        <dbReference type="ARBA" id="ARBA00023125"/>
    </source>
</evidence>
<evidence type="ECO:0000256" key="1">
    <source>
        <dbReference type="ARBA" id="ARBA00008857"/>
    </source>
</evidence>
<dbReference type="RefSeq" id="WP_058734658.1">
    <property type="nucleotide sequence ID" value="NZ_LDTD01000151.1"/>
</dbReference>
<dbReference type="PANTHER" id="PTHR30349:SF41">
    <property type="entry name" value="INTEGRASE_RECOMBINASE PROTEIN MJ0367-RELATED"/>
    <property type="match status" value="1"/>
</dbReference>